<dbReference type="RefSeq" id="WP_067025068.1">
    <property type="nucleotide sequence ID" value="NZ_CP038256.1"/>
</dbReference>
<accession>A0A1B9NDZ6</accession>
<dbReference type="AlphaFoldDB" id="A0A1B9NDZ6"/>
<dbReference type="GO" id="GO:0008233">
    <property type="term" value="F:peptidase activity"/>
    <property type="evidence" value="ECO:0007669"/>
    <property type="project" value="InterPro"/>
</dbReference>
<dbReference type="CDD" id="cd14852">
    <property type="entry name" value="LD-carboxypeptidase"/>
    <property type="match status" value="1"/>
</dbReference>
<dbReference type="InterPro" id="IPR003709">
    <property type="entry name" value="VanY-like_core_dom"/>
</dbReference>
<reference evidence="2 3" key="1">
    <citation type="submission" date="2016-05" db="EMBL/GenBank/DDBJ databases">
        <authorList>
            <person name="Lavstsen T."/>
            <person name="Jespersen J.S."/>
        </authorList>
    </citation>
    <scope>NUCLEOTIDE SEQUENCE [LARGE SCALE GENOMIC DNA]</scope>
    <source>
        <strain evidence="2 3">YLB-01</strain>
    </source>
</reference>
<evidence type="ECO:0000259" key="1">
    <source>
        <dbReference type="Pfam" id="PF02557"/>
    </source>
</evidence>
<comment type="caution">
    <text evidence="2">The sequence shown here is derived from an EMBL/GenBank/DDBJ whole genome shotgun (WGS) entry which is preliminary data.</text>
</comment>
<feature type="domain" description="D-alanyl-D-alanine carboxypeptidase-like core" evidence="1">
    <location>
        <begin position="154"/>
        <end position="282"/>
    </location>
</feature>
<dbReference type="EMBL" id="LXMD01000021">
    <property type="protein sequence ID" value="OCG74774.1"/>
    <property type="molecule type" value="Genomic_DNA"/>
</dbReference>
<dbReference type="STRING" id="904291.A7J15_04440"/>
<dbReference type="Gene3D" id="3.30.1380.10">
    <property type="match status" value="1"/>
</dbReference>
<evidence type="ECO:0000313" key="2">
    <source>
        <dbReference type="EMBL" id="OCG74774.1"/>
    </source>
</evidence>
<gene>
    <name evidence="2" type="ORF">A7J15_04440</name>
</gene>
<dbReference type="InterPro" id="IPR058193">
    <property type="entry name" value="VanY/YodJ_core_dom"/>
</dbReference>
<sequence length="309" mass="31478">MTSPLAQHRAPRGGRRWLLGALALSAVAGVVLGAGVAGGMGTTGADAEVAAPPAPVGVGELPVPAIAQVAAVEPCAQTAVTDALQSGDAPAVVAAFGGAESFREQVAAGAAPCVPLDDARWPWVVVNKQRPLVPIDYAPDAMGYPAAPAVSGRSLAAEAAGALDALVQAAAAEGAGRIALDSGFRSYQTQVSAYGSQVAMRGRDGADDVSARPGYSEHQTGLAADVVACDPGCGTLGEFGGTRQAEWTAQNAWRFGWIVRYEDGATGTTGYVAEPWHLRYVGVELATAYHEGGYHTLEEFFGLPSAATY</sequence>
<dbReference type="PANTHER" id="PTHR34385:SF1">
    <property type="entry name" value="PEPTIDOGLYCAN L-ALANYL-D-GLUTAMATE ENDOPEPTIDASE CWLK"/>
    <property type="match status" value="1"/>
</dbReference>
<evidence type="ECO:0000313" key="3">
    <source>
        <dbReference type="Proteomes" id="UP000093355"/>
    </source>
</evidence>
<dbReference type="GO" id="GO:0006508">
    <property type="term" value="P:proteolysis"/>
    <property type="evidence" value="ECO:0007669"/>
    <property type="project" value="InterPro"/>
</dbReference>
<dbReference type="InterPro" id="IPR009045">
    <property type="entry name" value="Zn_M74/Hedgehog-like"/>
</dbReference>
<name>A0A1B9NDZ6_9MICO</name>
<dbReference type="InterPro" id="IPR052179">
    <property type="entry name" value="DD-CPase-like"/>
</dbReference>
<keyword evidence="3" id="KW-1185">Reference proteome</keyword>
<proteinExistence type="predicted"/>
<protein>
    <recommendedName>
        <fullName evidence="1">D-alanyl-D-alanine carboxypeptidase-like core domain-containing protein</fullName>
    </recommendedName>
</protein>
<dbReference type="Pfam" id="PF02557">
    <property type="entry name" value="VanY"/>
    <property type="match status" value="1"/>
</dbReference>
<dbReference type="Proteomes" id="UP000093355">
    <property type="component" value="Unassembled WGS sequence"/>
</dbReference>
<dbReference type="PANTHER" id="PTHR34385">
    <property type="entry name" value="D-ALANYL-D-ALANINE CARBOXYPEPTIDASE"/>
    <property type="match status" value="1"/>
</dbReference>
<organism evidence="2 3">
    <name type="scientific">Microbacterium sediminis</name>
    <dbReference type="NCBI Taxonomy" id="904291"/>
    <lineage>
        <taxon>Bacteria</taxon>
        <taxon>Bacillati</taxon>
        <taxon>Actinomycetota</taxon>
        <taxon>Actinomycetes</taxon>
        <taxon>Micrococcales</taxon>
        <taxon>Microbacteriaceae</taxon>
        <taxon>Microbacterium</taxon>
    </lineage>
</organism>
<dbReference type="SUPFAM" id="SSF55166">
    <property type="entry name" value="Hedgehog/DD-peptidase"/>
    <property type="match status" value="1"/>
</dbReference>